<dbReference type="PANTHER" id="PTHR10527">
    <property type="entry name" value="IMPORTIN BETA"/>
    <property type="match status" value="1"/>
</dbReference>
<keyword evidence="4" id="KW-0813">Transport</keyword>
<dbReference type="SMART" id="SM00185">
    <property type="entry name" value="ARM"/>
    <property type="match status" value="2"/>
</dbReference>
<evidence type="ECO:0000256" key="5">
    <source>
        <dbReference type="ARBA" id="ARBA00022490"/>
    </source>
</evidence>
<feature type="domain" description="Importin N-terminal" evidence="8">
    <location>
        <begin position="25"/>
        <end position="114"/>
    </location>
</feature>
<dbReference type="Proteomes" id="UP001281761">
    <property type="component" value="Unassembled WGS sequence"/>
</dbReference>
<evidence type="ECO:0000256" key="1">
    <source>
        <dbReference type="ARBA" id="ARBA00004259"/>
    </source>
</evidence>
<comment type="similarity">
    <text evidence="3">Belongs to the importin beta family. Importin beta-1 subfamily.</text>
</comment>
<evidence type="ECO:0000256" key="6">
    <source>
        <dbReference type="ARBA" id="ARBA00022737"/>
    </source>
</evidence>
<proteinExistence type="inferred from homology"/>
<evidence type="ECO:0000259" key="8">
    <source>
        <dbReference type="PROSITE" id="PS50166"/>
    </source>
</evidence>
<sequence>MVNSDRNLFVSILLGTLDQGTVNQAQSILTSFEQENLELYCVLLSDELANENSPNYNSRIVAGGQLKNKVKSQTKKDKAEKTALWFGFQSESRTRITGNAKLALRSSIIQVANSAALVLSAIGVIEIQNGVETDLISELLHNVNLLQSADNELLPRILFVQNDPVSQNQNPTLIQDLLTQHHLNMRLKRASIMSLRYLCEDLPIRSMEPYQDDLLNLIVTSSLDYTKPFRDDSDDEAEVEALFALAHLLPAVHKRFSEKAPRDLIVKAIIGPILAIPEQDQPDKQYSHRLQSYTCLNILAEYYYPFITEYAATIFECTLATIQKDQQEIVASAIEFWITIVSFESDLKYRNSFPTSARQISNLYFNDCLPLQLDKSLTEKSASQLTGLMLTRIQTINQYETIADRDDIWRALNLTSEIVGVANSADLFNELSSFTESNLVHVSGQGQNILSAQPCGTPPPFNSRAAALFVLTILILGTRTEKNNLKDRTKVLKSLKASKTDIRLAQDDYDACKARRRTMKTFLVRVFPLILQGLVGDEEYAVQGACAYAVQVICRSYAHLIAPRTVLPKQVDENWIQILLYLRQGLASPDPFIATRVAKAIKSLAGNCPRSIRKHPLNYVGQMLTHLYEPLFSILARGGSGDVAPLVRESTKAMEKIIWACGPAHNSELSEKLTGVLDDMMMNQNQSLELLSAELTIIGATTKKIQYAIQSHFNKLTPIYSKLATINDMAFQQNVLESLSIVVNFTNPFNTSFFESLGNYLLICLNQDQIWTIQKYALDIIAIFAIQMENRFAPFVATLLPVICDMFTRQTQMPGHVGLAVDERVFPAALLCVSDIVLSTPTDTLFILTTILDIIRMSFQTAIDFSARSEHISVVLELYANGMKALTTIITSFGHPDSSDPTIKSAFTELETNYAPAFISILSEMCNNIVASIETQIMGGSVQPRSLDSQKGLFDDNGTARPVLGSSHDKRTEISPVKGINPSADYLSEHFHQKPIPTHPDHTIPDVIRRLTSQDEEDWRKEFEYLHSIRLTELGKTLTHHLVHNNIGEILVAQIRLRDDISFTNMAVQCISIMSNLSSEAAVAIAYSGFLDYIPQLLSSNHQQLVSDTLWALGNIAAESQEIRELIFTSSDILKMIENFLVLDSPVLYDVIFFLRNLCPAFPDHPSYDPLFPKILDVLVYLSTYFSAPNAPNNKEHINSINDCLFILHKLTEASTARFSLVLQPRIANTLDFLLTNEDFRVVHQRVVLLCTDLIHPGPNRPSTHPIIQTSIEALSSFKLTHTIFTRAIIVLRSFRGDRFPGTTNYRSQESAQDLLMTQFFRFIEYSIEASETVCLFYLSNYLLSHLESHIAYASHDHIKQIDKILLKIIQSSHSNVVYAIQSFNIPSIINSLYLASNLSNRLLDILLLARDLLSTTQIIAKKHNLTNDEEEQPIDVFVAQQMVSMRLVEMLESSLTTNLSSIEREQTEGVLDKIKEILEQNQI</sequence>
<reference evidence="9 10" key="1">
    <citation type="journal article" date="2022" name="bioRxiv">
        <title>Genomics of Preaxostyla Flagellates Illuminates Evolutionary Transitions and the Path Towards Mitochondrial Loss.</title>
        <authorList>
            <person name="Novak L.V.F."/>
            <person name="Treitli S.C."/>
            <person name="Pyrih J."/>
            <person name="Halakuc P."/>
            <person name="Pipaliya S.V."/>
            <person name="Vacek V."/>
            <person name="Brzon O."/>
            <person name="Soukal P."/>
            <person name="Eme L."/>
            <person name="Dacks J.B."/>
            <person name="Karnkowska A."/>
            <person name="Elias M."/>
            <person name="Hampl V."/>
        </authorList>
    </citation>
    <scope>NUCLEOTIDE SEQUENCE [LARGE SCALE GENOMIC DNA]</scope>
    <source>
        <strain evidence="9">NAU3</strain>
        <tissue evidence="9">Gut</tissue>
    </source>
</reference>
<dbReference type="SUPFAM" id="SSF48371">
    <property type="entry name" value="ARM repeat"/>
    <property type="match status" value="2"/>
</dbReference>
<dbReference type="InterPro" id="IPR040122">
    <property type="entry name" value="Importin_beta"/>
</dbReference>
<dbReference type="SMART" id="SM00913">
    <property type="entry name" value="IBN_N"/>
    <property type="match status" value="1"/>
</dbReference>
<evidence type="ECO:0000256" key="2">
    <source>
        <dbReference type="ARBA" id="ARBA00004496"/>
    </source>
</evidence>
<dbReference type="EMBL" id="JARBJD010000004">
    <property type="protein sequence ID" value="KAK2963861.1"/>
    <property type="molecule type" value="Genomic_DNA"/>
</dbReference>
<accession>A0ABQ9YJN8</accession>
<dbReference type="Gene3D" id="1.25.10.10">
    <property type="entry name" value="Leucine-rich Repeat Variant"/>
    <property type="match status" value="3"/>
</dbReference>
<keyword evidence="5" id="KW-0963">Cytoplasm</keyword>
<keyword evidence="6" id="KW-0677">Repeat</keyword>
<evidence type="ECO:0000313" key="10">
    <source>
        <dbReference type="Proteomes" id="UP001281761"/>
    </source>
</evidence>
<evidence type="ECO:0000256" key="7">
    <source>
        <dbReference type="ARBA" id="ARBA00022927"/>
    </source>
</evidence>
<dbReference type="InterPro" id="IPR000225">
    <property type="entry name" value="Armadillo"/>
</dbReference>
<gene>
    <name evidence="9" type="ORF">BLNAU_938</name>
</gene>
<comment type="caution">
    <text evidence="9">The sequence shown here is derived from an EMBL/GenBank/DDBJ whole genome shotgun (WGS) entry which is preliminary data.</text>
</comment>
<evidence type="ECO:0000313" key="9">
    <source>
        <dbReference type="EMBL" id="KAK2963861.1"/>
    </source>
</evidence>
<keyword evidence="7" id="KW-0653">Protein transport</keyword>
<comment type="subcellular location">
    <subcellularLocation>
        <location evidence="2">Cytoplasm</location>
    </subcellularLocation>
    <subcellularLocation>
        <location evidence="1">Nucleus envelope</location>
    </subcellularLocation>
</comment>
<evidence type="ECO:0000256" key="4">
    <source>
        <dbReference type="ARBA" id="ARBA00022448"/>
    </source>
</evidence>
<dbReference type="PROSITE" id="PS50166">
    <property type="entry name" value="IMPORTIN_B_NT"/>
    <property type="match status" value="1"/>
</dbReference>
<name>A0ABQ9YJN8_9EUKA</name>
<dbReference type="InterPro" id="IPR016024">
    <property type="entry name" value="ARM-type_fold"/>
</dbReference>
<keyword evidence="10" id="KW-1185">Reference proteome</keyword>
<dbReference type="InterPro" id="IPR011989">
    <property type="entry name" value="ARM-like"/>
</dbReference>
<dbReference type="InterPro" id="IPR001494">
    <property type="entry name" value="Importin-beta_N"/>
</dbReference>
<protein>
    <recommendedName>
        <fullName evidence="8">Importin N-terminal domain-containing protein</fullName>
    </recommendedName>
</protein>
<organism evidence="9 10">
    <name type="scientific">Blattamonas nauphoetae</name>
    <dbReference type="NCBI Taxonomy" id="2049346"/>
    <lineage>
        <taxon>Eukaryota</taxon>
        <taxon>Metamonada</taxon>
        <taxon>Preaxostyla</taxon>
        <taxon>Oxymonadida</taxon>
        <taxon>Blattamonas</taxon>
    </lineage>
</organism>
<evidence type="ECO:0000256" key="3">
    <source>
        <dbReference type="ARBA" id="ARBA00010907"/>
    </source>
</evidence>